<evidence type="ECO:0000313" key="8">
    <source>
        <dbReference type="EMBL" id="EGC43537.1"/>
    </source>
</evidence>
<evidence type="ECO:0000256" key="1">
    <source>
        <dbReference type="ARBA" id="ARBA00004609"/>
    </source>
</evidence>
<keyword evidence="6" id="KW-0808">Transferase</keyword>
<dbReference type="Pfam" id="PF03198">
    <property type="entry name" value="Glyco_hydro_72"/>
    <property type="match status" value="1"/>
</dbReference>
<reference evidence="9" key="1">
    <citation type="submission" date="2008-07" db="EMBL/GenBank/DDBJ databases">
        <title>Annotation of Ajellomyces capsulatus strain H88.</title>
        <authorList>
            <person name="Champion M."/>
            <person name="Cuomo C."/>
            <person name="Ma L.-J."/>
            <person name="Henn M.R."/>
            <person name="Sil A."/>
            <person name="Goldman B."/>
            <person name="Young S.K."/>
            <person name="Kodira C.D."/>
            <person name="Zeng Q."/>
            <person name="Koehrsen M."/>
            <person name="Alvarado L."/>
            <person name="Berlin A."/>
            <person name="Borenstein D."/>
            <person name="Chen Z."/>
            <person name="Engels R."/>
            <person name="Freedman E."/>
            <person name="Gellesch M."/>
            <person name="Goldberg J."/>
            <person name="Griggs A."/>
            <person name="Gujja S."/>
            <person name="Heiman D."/>
            <person name="Hepburn T."/>
            <person name="Howarth C."/>
            <person name="Jen D."/>
            <person name="Larson L."/>
            <person name="Lewis B."/>
            <person name="Mehta T."/>
            <person name="Park D."/>
            <person name="Pearson M."/>
            <person name="Roberts A."/>
            <person name="Saif S."/>
            <person name="Shea T."/>
            <person name="Shenoy N."/>
            <person name="Sisk P."/>
            <person name="Stolte C."/>
            <person name="Sykes S."/>
            <person name="Walk T."/>
            <person name="White J."/>
            <person name="Yandava C."/>
            <person name="Klein B."/>
            <person name="McEwen J.G."/>
            <person name="Puccia R."/>
            <person name="Goldman G.H."/>
            <person name="Felipe M.S."/>
            <person name="Nino-Vega G."/>
            <person name="San-Blas G."/>
            <person name="Taylor J."/>
            <person name="Mendoza L."/>
            <person name="Galagan J."/>
            <person name="Nusbaum C."/>
            <person name="Birren B."/>
        </authorList>
    </citation>
    <scope>NUCLEOTIDE SEQUENCE [LARGE SCALE GENOMIC DNA]</scope>
    <source>
        <strain evidence="9">H88</strain>
    </source>
</reference>
<dbReference type="Gene3D" id="3.20.20.80">
    <property type="entry name" value="Glycosidases"/>
    <property type="match status" value="1"/>
</dbReference>
<evidence type="ECO:0000313" key="9">
    <source>
        <dbReference type="Proteomes" id="UP000008142"/>
    </source>
</evidence>
<keyword evidence="4" id="KW-0325">Glycoprotein</keyword>
<feature type="compositionally biased region" description="Polar residues" evidence="7">
    <location>
        <begin position="381"/>
        <end position="395"/>
    </location>
</feature>
<dbReference type="OrthoDB" id="421038at2759"/>
<keyword evidence="3 6" id="KW-0732">Signal</keyword>
<comment type="similarity">
    <text evidence="2 6">Belongs to the glycosyl hydrolase 72 family.</text>
</comment>
<dbReference type="GO" id="GO:0071970">
    <property type="term" value="P:fungal-type cell wall (1-&gt;3)-beta-D-glucan biosynthetic process"/>
    <property type="evidence" value="ECO:0007669"/>
    <property type="project" value="TreeGrafter"/>
</dbReference>
<dbReference type="PANTHER" id="PTHR31468:SF8">
    <property type="entry name" value="1,3-BETA-GLUCANOSYLTRANSFERASE GAS2"/>
    <property type="match status" value="1"/>
</dbReference>
<proteinExistence type="inferred from homology"/>
<keyword evidence="6" id="KW-0472">Membrane</keyword>
<evidence type="ECO:0000256" key="2">
    <source>
        <dbReference type="ARBA" id="ARBA00007528"/>
    </source>
</evidence>
<feature type="signal peptide" evidence="6">
    <location>
        <begin position="1"/>
        <end position="25"/>
    </location>
</feature>
<name>F0UDK6_AJEC8</name>
<dbReference type="PANTHER" id="PTHR31468">
    <property type="entry name" value="1,3-BETA-GLUCANOSYLTRANSFERASE GAS1"/>
    <property type="match status" value="1"/>
</dbReference>
<sequence>MWSRSASFAAVVGTYLLLLVHDVLAISKLSAVGSKFFNEEGQQFFVKGIAYQLTPKDPLVDSEQCKLDSSLMKELGANAIRVYHVDPEGDHEECMKTFADAGIYLFVDLDDFPTQIEGKSPIWSQRQFDAFKLTLDEFQKYDNTAGVFVGNEVLTTANDSIAAPYILSATRDIKAYRDSKNYRKIPVGYSAADIAELRPMLQNYLVCREDESERLDFFALNAYEWCGKSTFEVSGYSNLNDQAEGYPVPIFFSETGCNTVRPREFEDLNAILGPEMTGTWSGAMVYEWIEELNNYGLISYGKPPEGDKSNPSALDGFSRRGTPTPIKPDFTNLKSRFASLSPTGVELSDYSRQASKITAPPCPSSTPHSWDVDPSADLPSIGQSGVGQTNPTSTRGEASGEAGGKASATPSSSSAGNRQMPILGFLMKKVHGSKCIYRFFGRYQPNDVSVTRTHTRYTEVQDKPFLHTIVRLPAFSMSVPLGKQS</sequence>
<dbReference type="SUPFAM" id="SSF51445">
    <property type="entry name" value="(Trans)glycosidases"/>
    <property type="match status" value="1"/>
</dbReference>
<evidence type="ECO:0000256" key="3">
    <source>
        <dbReference type="ARBA" id="ARBA00022729"/>
    </source>
</evidence>
<dbReference type="GO" id="GO:0042124">
    <property type="term" value="F:1,3-beta-glucanosyltransferase activity"/>
    <property type="evidence" value="ECO:0007669"/>
    <property type="project" value="TreeGrafter"/>
</dbReference>
<evidence type="ECO:0000256" key="6">
    <source>
        <dbReference type="RuleBase" id="RU361209"/>
    </source>
</evidence>
<evidence type="ECO:0000256" key="7">
    <source>
        <dbReference type="SAM" id="MobiDB-lite"/>
    </source>
</evidence>
<feature type="chain" id="PRO_5005128733" description="1,3-beta-glucanosyltransferase" evidence="6">
    <location>
        <begin position="26"/>
        <end position="485"/>
    </location>
</feature>
<organism evidence="9">
    <name type="scientific">Ajellomyces capsulatus (strain H88)</name>
    <name type="common">Darling's disease fungus</name>
    <name type="synonym">Histoplasma capsulatum</name>
    <dbReference type="NCBI Taxonomy" id="544711"/>
    <lineage>
        <taxon>Eukaryota</taxon>
        <taxon>Fungi</taxon>
        <taxon>Dikarya</taxon>
        <taxon>Ascomycota</taxon>
        <taxon>Pezizomycotina</taxon>
        <taxon>Eurotiomycetes</taxon>
        <taxon>Eurotiomycetidae</taxon>
        <taxon>Onygenales</taxon>
        <taxon>Ajellomycetaceae</taxon>
        <taxon>Histoplasma</taxon>
    </lineage>
</organism>
<accession>F0UDK6</accession>
<evidence type="ECO:0000256" key="5">
    <source>
        <dbReference type="ARBA" id="ARBA00023288"/>
    </source>
</evidence>
<evidence type="ECO:0000256" key="4">
    <source>
        <dbReference type="ARBA" id="ARBA00023180"/>
    </source>
</evidence>
<dbReference type="Proteomes" id="UP000008142">
    <property type="component" value="Unassembled WGS sequence"/>
</dbReference>
<comment type="function">
    <text evidence="6">Splits internally a 1,3-beta-glucan molecule and transfers the newly generated reducing end (the donor) to the non-reducing end of another 1,3-beta-glucan molecule (the acceptor) forming a 1,3-beta linkage, resulting in the elongation of 1,3-beta-glucan chains in the cell wall.</text>
</comment>
<feature type="region of interest" description="Disordered" evidence="7">
    <location>
        <begin position="303"/>
        <end position="333"/>
    </location>
</feature>
<feature type="compositionally biased region" description="Low complexity" evidence="7">
    <location>
        <begin position="396"/>
        <end position="408"/>
    </location>
</feature>
<keyword evidence="5 6" id="KW-0449">Lipoprotein</keyword>
<keyword evidence="6" id="KW-0336">GPI-anchor</keyword>
<protein>
    <recommendedName>
        <fullName evidence="6">1,3-beta-glucanosyltransferase</fullName>
        <ecNumber evidence="6">2.4.1.-</ecNumber>
    </recommendedName>
</protein>
<dbReference type="OMA" id="ANHDGCM"/>
<feature type="region of interest" description="Disordered" evidence="7">
    <location>
        <begin position="351"/>
        <end position="418"/>
    </location>
</feature>
<gene>
    <name evidence="8" type="ORF">HCEG_02752</name>
</gene>
<dbReference type="EC" id="2.4.1.-" evidence="6"/>
<dbReference type="InterPro" id="IPR004886">
    <property type="entry name" value="Glucanosyltransferase"/>
</dbReference>
<comment type="subcellular location">
    <subcellularLocation>
        <location evidence="1 6">Cell membrane</location>
        <topology evidence="1 6">Lipid-anchor</topology>
        <topology evidence="1 6">GPI-anchor</topology>
    </subcellularLocation>
</comment>
<dbReference type="EMBL" id="DS990637">
    <property type="protein sequence ID" value="EGC43537.1"/>
    <property type="molecule type" value="Genomic_DNA"/>
</dbReference>
<dbReference type="VEuPathDB" id="FungiDB:I7I53_10132"/>
<dbReference type="HOGENOM" id="CLU_021855_1_0_1"/>
<dbReference type="GO" id="GO:0005886">
    <property type="term" value="C:plasma membrane"/>
    <property type="evidence" value="ECO:0007669"/>
    <property type="project" value="UniProtKB-SubCell"/>
</dbReference>
<dbReference type="InterPro" id="IPR017853">
    <property type="entry name" value="GH"/>
</dbReference>
<dbReference type="AlphaFoldDB" id="F0UDK6"/>
<dbReference type="GO" id="GO:0098552">
    <property type="term" value="C:side of membrane"/>
    <property type="evidence" value="ECO:0007669"/>
    <property type="project" value="UniProtKB-KW"/>
</dbReference>
<dbReference type="GO" id="GO:0031505">
    <property type="term" value="P:fungal-type cell wall organization"/>
    <property type="evidence" value="ECO:0007669"/>
    <property type="project" value="TreeGrafter"/>
</dbReference>